<sequence>MQRTTAKFDAQSIRFLNI</sequence>
<proteinExistence type="predicted"/>
<protein>
    <submittedName>
        <fullName evidence="1">Uncharacterized protein</fullName>
    </submittedName>
</protein>
<organism evidence="1">
    <name type="scientific">Rhizophora mucronata</name>
    <name type="common">Asiatic mangrove</name>
    <dbReference type="NCBI Taxonomy" id="61149"/>
    <lineage>
        <taxon>Eukaryota</taxon>
        <taxon>Viridiplantae</taxon>
        <taxon>Streptophyta</taxon>
        <taxon>Embryophyta</taxon>
        <taxon>Tracheophyta</taxon>
        <taxon>Spermatophyta</taxon>
        <taxon>Magnoliopsida</taxon>
        <taxon>eudicotyledons</taxon>
        <taxon>Gunneridae</taxon>
        <taxon>Pentapetalae</taxon>
        <taxon>rosids</taxon>
        <taxon>fabids</taxon>
        <taxon>Malpighiales</taxon>
        <taxon>Rhizophoraceae</taxon>
        <taxon>Rhizophora</taxon>
    </lineage>
</organism>
<dbReference type="AlphaFoldDB" id="A0A2P2Q9L2"/>
<name>A0A2P2Q9L2_RHIMU</name>
<accession>A0A2P2Q9L2</accession>
<evidence type="ECO:0000313" key="1">
    <source>
        <dbReference type="EMBL" id="MBX63643.1"/>
    </source>
</evidence>
<reference evidence="1" key="1">
    <citation type="submission" date="2018-02" db="EMBL/GenBank/DDBJ databases">
        <title>Rhizophora mucronata_Transcriptome.</title>
        <authorList>
            <person name="Meera S.P."/>
            <person name="Sreeshan A."/>
            <person name="Augustine A."/>
        </authorList>
    </citation>
    <scope>NUCLEOTIDE SEQUENCE</scope>
    <source>
        <tissue evidence="1">Leaf</tissue>
    </source>
</reference>
<dbReference type="EMBL" id="GGEC01083159">
    <property type="protein sequence ID" value="MBX63643.1"/>
    <property type="molecule type" value="Transcribed_RNA"/>
</dbReference>